<evidence type="ECO:0000313" key="15">
    <source>
        <dbReference type="Proteomes" id="UP000639973"/>
    </source>
</evidence>
<keyword evidence="8 10" id="KW-0460">Magnesium</keyword>
<feature type="binding site" evidence="10">
    <location>
        <begin position="16"/>
        <end position="21"/>
    </location>
    <ligand>
        <name>substrate</name>
    </ligand>
</feature>
<proteinExistence type="inferred from homology"/>
<evidence type="ECO:0000256" key="11">
    <source>
        <dbReference type="RuleBase" id="RU003783"/>
    </source>
</evidence>
<evidence type="ECO:0000256" key="2">
    <source>
        <dbReference type="ARBA" id="ARBA00003213"/>
    </source>
</evidence>
<dbReference type="Proteomes" id="UP000639973">
    <property type="component" value="Unassembled WGS sequence"/>
</dbReference>
<comment type="cofactor">
    <cofactor evidence="1 10">
        <name>Mg(2+)</name>
        <dbReference type="ChEBI" id="CHEBI:18420"/>
    </cofactor>
</comment>
<dbReference type="PANTHER" id="PTHR11088:SF60">
    <property type="entry name" value="TRNA DIMETHYLALLYLTRANSFERASE"/>
    <property type="match status" value="1"/>
</dbReference>
<dbReference type="EMBL" id="BMOL01000001">
    <property type="protein sequence ID" value="GGL67767.1"/>
    <property type="molecule type" value="Genomic_DNA"/>
</dbReference>
<feature type="site" description="Interaction with substrate tRNA" evidence="10">
    <location>
        <position position="127"/>
    </location>
</feature>
<evidence type="ECO:0000256" key="12">
    <source>
        <dbReference type="RuleBase" id="RU003784"/>
    </source>
</evidence>
<evidence type="ECO:0000256" key="1">
    <source>
        <dbReference type="ARBA" id="ARBA00001946"/>
    </source>
</evidence>
<evidence type="ECO:0000256" key="9">
    <source>
        <dbReference type="ARBA" id="ARBA00049563"/>
    </source>
</evidence>
<keyword evidence="5 10" id="KW-0819">tRNA processing</keyword>
<evidence type="ECO:0000313" key="14">
    <source>
        <dbReference type="EMBL" id="GGL67767.1"/>
    </source>
</evidence>
<comment type="function">
    <text evidence="2 10 12">Catalyzes the transfer of a dimethylallyl group onto the adenine at position 37 in tRNAs that read codons beginning with uridine, leading to the formation of N6-(dimethylallyl)adenosine (i(6)A).</text>
</comment>
<dbReference type="NCBIfam" id="TIGR00174">
    <property type="entry name" value="miaA"/>
    <property type="match status" value="1"/>
</dbReference>
<sequence>MPPPPALRIPLLTAPTAAGKSALALQLALELGLELVSADAFTVYRGLDIGTAKPTPTEQQAAPHHLLDVAGVSEGYDVARYVQQAEAAIGGVLERGRVPLVVGGTTFYLAALLRGLPLTPPADPQVRAAVEAELAQRGLDALLADIAARDPAEAARMERNPRRVVRATEVYRRTGQYPGSFGSRPPRFQYAVSAFTRPGPELEVRMTRRVQAMFAAGWAGEAAWLAARLDPATLPRPTAWQALGYREAWAVHTGALGEPEATARIVLASRQYAKRQLTAMRSQLGATILTPPEAETRLRGDVTAAHKLNVN</sequence>
<keyword evidence="15" id="KW-1185">Reference proteome</keyword>
<name>A0ABQ2FZF8_9DEIO</name>
<evidence type="ECO:0000256" key="3">
    <source>
        <dbReference type="ARBA" id="ARBA00005842"/>
    </source>
</evidence>
<gene>
    <name evidence="10 14" type="primary">miaA</name>
    <name evidence="14" type="ORF">GCM10010840_02200</name>
</gene>
<evidence type="ECO:0000256" key="4">
    <source>
        <dbReference type="ARBA" id="ARBA00022679"/>
    </source>
</evidence>
<protein>
    <recommendedName>
        <fullName evidence="10">tRNA dimethylallyltransferase</fullName>
        <ecNumber evidence="10">2.5.1.75</ecNumber>
    </recommendedName>
    <alternativeName>
        <fullName evidence="10">Dimethylallyl diphosphate:tRNA dimethylallyltransferase</fullName>
        <shortName evidence="10">DMAPP:tRNA dimethylallyltransferase</shortName>
        <shortName evidence="10">DMATase</shortName>
    </alternativeName>
    <alternativeName>
        <fullName evidence="10">Isopentenyl-diphosphate:tRNA isopentenyltransferase</fullName>
        <shortName evidence="10">IPP transferase</shortName>
        <shortName evidence="10">IPPT</shortName>
        <shortName evidence="10">IPTase</shortName>
    </alternativeName>
</protein>
<keyword evidence="6 10" id="KW-0547">Nucleotide-binding</keyword>
<comment type="caution">
    <text evidence="14">The sequence shown here is derived from an EMBL/GenBank/DDBJ whole genome shotgun (WGS) entry which is preliminary data.</text>
</comment>
<dbReference type="InterPro" id="IPR027417">
    <property type="entry name" value="P-loop_NTPase"/>
</dbReference>
<organism evidence="14 15">
    <name type="scientific">Deinococcus aerolatus</name>
    <dbReference type="NCBI Taxonomy" id="522487"/>
    <lineage>
        <taxon>Bacteria</taxon>
        <taxon>Thermotogati</taxon>
        <taxon>Deinococcota</taxon>
        <taxon>Deinococci</taxon>
        <taxon>Deinococcales</taxon>
        <taxon>Deinococcaceae</taxon>
        <taxon>Deinococcus</taxon>
    </lineage>
</organism>
<dbReference type="InterPro" id="IPR018022">
    <property type="entry name" value="IPT"/>
</dbReference>
<feature type="binding site" evidence="10">
    <location>
        <begin position="14"/>
        <end position="21"/>
    </location>
    <ligand>
        <name>ATP</name>
        <dbReference type="ChEBI" id="CHEBI:30616"/>
    </ligand>
</feature>
<comment type="catalytic activity">
    <reaction evidence="9 10 11">
        <text>adenosine(37) in tRNA + dimethylallyl diphosphate = N(6)-dimethylallyladenosine(37) in tRNA + diphosphate</text>
        <dbReference type="Rhea" id="RHEA:26482"/>
        <dbReference type="Rhea" id="RHEA-COMP:10162"/>
        <dbReference type="Rhea" id="RHEA-COMP:10375"/>
        <dbReference type="ChEBI" id="CHEBI:33019"/>
        <dbReference type="ChEBI" id="CHEBI:57623"/>
        <dbReference type="ChEBI" id="CHEBI:74411"/>
        <dbReference type="ChEBI" id="CHEBI:74415"/>
        <dbReference type="EC" id="2.5.1.75"/>
    </reaction>
</comment>
<dbReference type="RefSeq" id="WP_188968160.1">
    <property type="nucleotide sequence ID" value="NZ_BMOL01000001.1"/>
</dbReference>
<keyword evidence="7 10" id="KW-0067">ATP-binding</keyword>
<keyword evidence="4 10" id="KW-0808">Transferase</keyword>
<comment type="similarity">
    <text evidence="3 10 13">Belongs to the IPP transferase family.</text>
</comment>
<dbReference type="InterPro" id="IPR039657">
    <property type="entry name" value="Dimethylallyltransferase"/>
</dbReference>
<evidence type="ECO:0000256" key="6">
    <source>
        <dbReference type="ARBA" id="ARBA00022741"/>
    </source>
</evidence>
<evidence type="ECO:0000256" key="13">
    <source>
        <dbReference type="RuleBase" id="RU003785"/>
    </source>
</evidence>
<evidence type="ECO:0000256" key="10">
    <source>
        <dbReference type="HAMAP-Rule" id="MF_00185"/>
    </source>
</evidence>
<dbReference type="Gene3D" id="1.10.20.140">
    <property type="match status" value="1"/>
</dbReference>
<dbReference type="PANTHER" id="PTHR11088">
    <property type="entry name" value="TRNA DIMETHYLALLYLTRANSFERASE"/>
    <property type="match status" value="1"/>
</dbReference>
<evidence type="ECO:0000256" key="5">
    <source>
        <dbReference type="ARBA" id="ARBA00022694"/>
    </source>
</evidence>
<dbReference type="SUPFAM" id="SSF52540">
    <property type="entry name" value="P-loop containing nucleoside triphosphate hydrolases"/>
    <property type="match status" value="1"/>
</dbReference>
<evidence type="ECO:0000256" key="7">
    <source>
        <dbReference type="ARBA" id="ARBA00022840"/>
    </source>
</evidence>
<feature type="site" description="Interaction with substrate tRNA" evidence="10">
    <location>
        <position position="105"/>
    </location>
</feature>
<comment type="caution">
    <text evidence="10">Lacks conserved residue(s) required for the propagation of feature annotation.</text>
</comment>
<reference evidence="15" key="1">
    <citation type="journal article" date="2019" name="Int. J. Syst. Evol. Microbiol.">
        <title>The Global Catalogue of Microorganisms (GCM) 10K type strain sequencing project: providing services to taxonomists for standard genome sequencing and annotation.</title>
        <authorList>
            <consortium name="The Broad Institute Genomics Platform"/>
            <consortium name="The Broad Institute Genome Sequencing Center for Infectious Disease"/>
            <person name="Wu L."/>
            <person name="Ma J."/>
        </authorList>
    </citation>
    <scope>NUCLEOTIDE SEQUENCE [LARGE SCALE GENOMIC DNA]</scope>
    <source>
        <strain evidence="15">JCM 15442</strain>
    </source>
</reference>
<dbReference type="EC" id="2.5.1.75" evidence="10"/>
<dbReference type="Pfam" id="PF01715">
    <property type="entry name" value="IPPT"/>
    <property type="match status" value="1"/>
</dbReference>
<comment type="subunit">
    <text evidence="10">Monomer.</text>
</comment>
<dbReference type="Gene3D" id="3.40.50.300">
    <property type="entry name" value="P-loop containing nucleotide triphosphate hydrolases"/>
    <property type="match status" value="1"/>
</dbReference>
<accession>A0ABQ2FZF8</accession>
<dbReference type="HAMAP" id="MF_00185">
    <property type="entry name" value="IPP_trans"/>
    <property type="match status" value="1"/>
</dbReference>
<evidence type="ECO:0000256" key="8">
    <source>
        <dbReference type="ARBA" id="ARBA00022842"/>
    </source>
</evidence>